<dbReference type="AlphaFoldDB" id="A0A923LUK6"/>
<evidence type="ECO:0000313" key="8">
    <source>
        <dbReference type="Proteomes" id="UP000606499"/>
    </source>
</evidence>
<evidence type="ECO:0000259" key="5">
    <source>
        <dbReference type="PROSITE" id="PS50110"/>
    </source>
</evidence>
<keyword evidence="4" id="KW-0175">Coiled coil</keyword>
<dbReference type="PIRSF" id="PIRSF036382">
    <property type="entry name" value="RR_antiterm"/>
    <property type="match status" value="1"/>
</dbReference>
<dbReference type="GO" id="GO:0003723">
    <property type="term" value="F:RNA binding"/>
    <property type="evidence" value="ECO:0007669"/>
    <property type="project" value="InterPro"/>
</dbReference>
<dbReference type="Gene3D" id="1.10.10.10">
    <property type="entry name" value="Winged helix-like DNA-binding domain superfamily/Winged helix DNA-binding domain"/>
    <property type="match status" value="1"/>
</dbReference>
<dbReference type="Gene3D" id="3.40.50.2300">
    <property type="match status" value="1"/>
</dbReference>
<dbReference type="SUPFAM" id="SSF52172">
    <property type="entry name" value="CheY-like"/>
    <property type="match status" value="1"/>
</dbReference>
<organism evidence="7 8">
    <name type="scientific">Agathobaculum faecis</name>
    <dbReference type="NCBI Taxonomy" id="2763013"/>
    <lineage>
        <taxon>Bacteria</taxon>
        <taxon>Bacillati</taxon>
        <taxon>Bacillota</taxon>
        <taxon>Clostridia</taxon>
        <taxon>Eubacteriales</taxon>
        <taxon>Butyricicoccaceae</taxon>
        <taxon>Agathobaculum</taxon>
    </lineage>
</organism>
<evidence type="ECO:0000256" key="4">
    <source>
        <dbReference type="SAM" id="Coils"/>
    </source>
</evidence>
<sequence>MERILLISSTQKSQATLAQFLASCGMQAQTIPTASGAEARRALLDGIFDIVLINTPLPDEFGHELAQAAAHETAAGVLLLVKSEQADAVSELVEADGVFVLPKPLSRPLFFQALRMVRAVHARLDGLQKENQRLQSRIQDIRLVDRAKCILIELRGMTEPEAHAYIEQQAMNGRKSKRQVAEEILGLSQF</sequence>
<dbReference type="InterPro" id="IPR011006">
    <property type="entry name" value="CheY-like_superfamily"/>
</dbReference>
<dbReference type="RefSeq" id="WP_054326848.1">
    <property type="nucleotide sequence ID" value="NZ_JACOPL010000003.1"/>
</dbReference>
<evidence type="ECO:0000259" key="6">
    <source>
        <dbReference type="PROSITE" id="PS50921"/>
    </source>
</evidence>
<evidence type="ECO:0000256" key="3">
    <source>
        <dbReference type="PROSITE-ProRule" id="PRU00169"/>
    </source>
</evidence>
<dbReference type="PROSITE" id="PS50921">
    <property type="entry name" value="ANTAR"/>
    <property type="match status" value="1"/>
</dbReference>
<keyword evidence="8" id="KW-1185">Reference proteome</keyword>
<accession>A0A923LUK6</accession>
<dbReference type="InterPro" id="IPR008327">
    <property type="entry name" value="Sig_transdc_resp-reg_antiterm"/>
</dbReference>
<dbReference type="GO" id="GO:0000160">
    <property type="term" value="P:phosphorelay signal transduction system"/>
    <property type="evidence" value="ECO:0007669"/>
    <property type="project" value="InterPro"/>
</dbReference>
<feature type="coiled-coil region" evidence="4">
    <location>
        <begin position="117"/>
        <end position="144"/>
    </location>
</feature>
<dbReference type="InterPro" id="IPR005561">
    <property type="entry name" value="ANTAR"/>
</dbReference>
<dbReference type="Pfam" id="PF03861">
    <property type="entry name" value="ANTAR"/>
    <property type="match status" value="1"/>
</dbReference>
<evidence type="ECO:0000256" key="1">
    <source>
        <dbReference type="ARBA" id="ARBA00018672"/>
    </source>
</evidence>
<gene>
    <name evidence="7" type="ORF">H8S45_04000</name>
</gene>
<dbReference type="PROSITE" id="PS50110">
    <property type="entry name" value="RESPONSE_REGULATORY"/>
    <property type="match status" value="1"/>
</dbReference>
<feature type="domain" description="ANTAR" evidence="6">
    <location>
        <begin position="124"/>
        <end position="185"/>
    </location>
</feature>
<dbReference type="SMART" id="SM01012">
    <property type="entry name" value="ANTAR"/>
    <property type="match status" value="1"/>
</dbReference>
<dbReference type="EMBL" id="JACOPL010000003">
    <property type="protein sequence ID" value="MBC5724622.1"/>
    <property type="molecule type" value="Genomic_DNA"/>
</dbReference>
<comment type="caution">
    <text evidence="7">The sequence shown here is derived from an EMBL/GenBank/DDBJ whole genome shotgun (WGS) entry which is preliminary data.</text>
</comment>
<comment type="caution">
    <text evidence="3">Lacks conserved residue(s) required for the propagation of feature annotation.</text>
</comment>
<reference evidence="7" key="1">
    <citation type="submission" date="2020-08" db="EMBL/GenBank/DDBJ databases">
        <title>Genome public.</title>
        <authorList>
            <person name="Liu C."/>
            <person name="Sun Q."/>
        </authorList>
    </citation>
    <scope>NUCLEOTIDE SEQUENCE</scope>
    <source>
        <strain evidence="7">NSJ-28</strain>
    </source>
</reference>
<dbReference type="InterPro" id="IPR001789">
    <property type="entry name" value="Sig_transdc_resp-reg_receiver"/>
</dbReference>
<evidence type="ECO:0000256" key="2">
    <source>
        <dbReference type="ARBA" id="ARBA00024867"/>
    </source>
</evidence>
<dbReference type="PROSITE" id="PS51257">
    <property type="entry name" value="PROKAR_LIPOPROTEIN"/>
    <property type="match status" value="1"/>
</dbReference>
<feature type="domain" description="Response regulatory" evidence="5">
    <location>
        <begin position="3"/>
        <end position="118"/>
    </location>
</feature>
<protein>
    <recommendedName>
        <fullName evidence="1">Stage 0 sporulation protein A homolog</fullName>
    </recommendedName>
</protein>
<name>A0A923LUK6_9FIRM</name>
<evidence type="ECO:0000313" key="7">
    <source>
        <dbReference type="EMBL" id="MBC5724622.1"/>
    </source>
</evidence>
<comment type="function">
    <text evidence="2">May play the central regulatory role in sporulation. It may be an element of the effector pathway responsible for the activation of sporulation genes in response to nutritional stress. Spo0A may act in concert with spo0H (a sigma factor) to control the expression of some genes that are critical to the sporulation process.</text>
</comment>
<dbReference type="InterPro" id="IPR036388">
    <property type="entry name" value="WH-like_DNA-bd_sf"/>
</dbReference>
<proteinExistence type="predicted"/>
<dbReference type="Proteomes" id="UP000606499">
    <property type="component" value="Unassembled WGS sequence"/>
</dbReference>